<sequence length="118" mass="13471">MDNTSMNTITYTPQSYPLSCWGHTTYRVSHCKGTTFVDHRIRDSPSATFCTGNIYEEHRQTQFINRTPEMNDERHAYGTVDECPSFGITWGRHRVVHPIAALSQISCKKEPVETGCVM</sequence>
<accession>A0A7C8Z125</accession>
<reference evidence="1" key="2">
    <citation type="submission" date="2020-07" db="EMBL/GenBank/DDBJ databases">
        <authorList>
            <person name="Vera ALvarez R."/>
            <person name="Arias-Moreno D.M."/>
            <person name="Jimenez-Jacinto V."/>
            <person name="Jimenez-Bremont J.F."/>
            <person name="Swaminathan K."/>
            <person name="Moose S.P."/>
            <person name="Guerrero-Gonzalez M.L."/>
            <person name="Marino-Ramirez L."/>
            <person name="Landsman D."/>
            <person name="Rodriguez-Kessler M."/>
            <person name="Delgado-Sanchez P."/>
        </authorList>
    </citation>
    <scope>NUCLEOTIDE SEQUENCE</scope>
    <source>
        <tissue evidence="1">Cladode</tissue>
    </source>
</reference>
<dbReference type="EMBL" id="GISG01078892">
    <property type="protein sequence ID" value="MBA4631712.1"/>
    <property type="molecule type" value="Transcribed_RNA"/>
</dbReference>
<name>A0A7C8Z125_OPUST</name>
<evidence type="ECO:0000313" key="1">
    <source>
        <dbReference type="EMBL" id="MBA4631712.1"/>
    </source>
</evidence>
<dbReference type="AlphaFoldDB" id="A0A7C8Z125"/>
<protein>
    <submittedName>
        <fullName evidence="1">Uncharacterized protein</fullName>
    </submittedName>
</protein>
<reference evidence="1" key="1">
    <citation type="journal article" date="2013" name="J. Plant Res.">
        <title>Effect of fungi and light on seed germination of three Opuntia species from semiarid lands of central Mexico.</title>
        <authorList>
            <person name="Delgado-Sanchez P."/>
            <person name="Jimenez-Bremont J.F."/>
            <person name="Guerrero-Gonzalez Mde L."/>
            <person name="Flores J."/>
        </authorList>
    </citation>
    <scope>NUCLEOTIDE SEQUENCE</scope>
    <source>
        <tissue evidence="1">Cladode</tissue>
    </source>
</reference>
<proteinExistence type="predicted"/>
<organism evidence="1">
    <name type="scientific">Opuntia streptacantha</name>
    <name type="common">Prickly pear cactus</name>
    <name type="synonym">Opuntia cardona</name>
    <dbReference type="NCBI Taxonomy" id="393608"/>
    <lineage>
        <taxon>Eukaryota</taxon>
        <taxon>Viridiplantae</taxon>
        <taxon>Streptophyta</taxon>
        <taxon>Embryophyta</taxon>
        <taxon>Tracheophyta</taxon>
        <taxon>Spermatophyta</taxon>
        <taxon>Magnoliopsida</taxon>
        <taxon>eudicotyledons</taxon>
        <taxon>Gunneridae</taxon>
        <taxon>Pentapetalae</taxon>
        <taxon>Caryophyllales</taxon>
        <taxon>Cactineae</taxon>
        <taxon>Cactaceae</taxon>
        <taxon>Opuntioideae</taxon>
        <taxon>Opuntia</taxon>
    </lineage>
</organism>